<dbReference type="InterPro" id="IPR021799">
    <property type="entry name" value="PIN-like_prokaryotic"/>
</dbReference>
<evidence type="ECO:0000313" key="1">
    <source>
        <dbReference type="EMBL" id="QQM43665.1"/>
    </source>
</evidence>
<sequence length="178" mass="20277">MSEFLFPDNTVLCNFAAIERLEILREVLGGRGRWTQSVAQEARRSARWLPALQNIPLQGWLGEALRVTDATDAARIRRIRTAVFGGSDNRPLQHLGEAETCYVITHWAEFEDACWISDDRESLNYAREQGLRTAETLDMMQQAVKAGLITAQDGFDLMQKMQDEDRHPRMPRSVTELA</sequence>
<evidence type="ECO:0008006" key="3">
    <source>
        <dbReference type="Google" id="ProtNLM"/>
    </source>
</evidence>
<dbReference type="KEGG" id="slf:JEQ17_32640"/>
<organism evidence="1 2">
    <name type="scientific">Streptomyces liliifuscus</name>
    <dbReference type="NCBI Taxonomy" id="2797636"/>
    <lineage>
        <taxon>Bacteria</taxon>
        <taxon>Bacillati</taxon>
        <taxon>Actinomycetota</taxon>
        <taxon>Actinomycetes</taxon>
        <taxon>Kitasatosporales</taxon>
        <taxon>Streptomycetaceae</taxon>
        <taxon>Streptomyces</taxon>
    </lineage>
</organism>
<accession>A0A7T7REH2</accession>
<gene>
    <name evidence="1" type="ORF">JEQ17_32640</name>
</gene>
<dbReference type="Proteomes" id="UP000595636">
    <property type="component" value="Chromosome"/>
</dbReference>
<evidence type="ECO:0000313" key="2">
    <source>
        <dbReference type="Proteomes" id="UP000595636"/>
    </source>
</evidence>
<dbReference type="RefSeq" id="WP_200398592.1">
    <property type="nucleotide sequence ID" value="NZ_CP066831.1"/>
</dbReference>
<name>A0A7T7REH2_9ACTN</name>
<proteinExistence type="predicted"/>
<dbReference type="Pfam" id="PF11848">
    <property type="entry name" value="DUF3368"/>
    <property type="match status" value="1"/>
</dbReference>
<dbReference type="EMBL" id="CP066831">
    <property type="protein sequence ID" value="QQM43665.1"/>
    <property type="molecule type" value="Genomic_DNA"/>
</dbReference>
<reference evidence="1 2" key="1">
    <citation type="submission" date="2020-12" db="EMBL/GenBank/DDBJ databases">
        <title>A novel species.</title>
        <authorList>
            <person name="Li K."/>
        </authorList>
    </citation>
    <scope>NUCLEOTIDE SEQUENCE [LARGE SCALE GENOMIC DNA]</scope>
    <source>
        <strain evidence="1 2">ZYC-3</strain>
    </source>
</reference>
<protein>
    <recommendedName>
        <fullName evidence="3">PIN domain-containing protein</fullName>
    </recommendedName>
</protein>
<dbReference type="AlphaFoldDB" id="A0A7T7REH2"/>
<keyword evidence="2" id="KW-1185">Reference proteome</keyword>